<dbReference type="GO" id="GO:0004553">
    <property type="term" value="F:hydrolase activity, hydrolyzing O-glycosyl compounds"/>
    <property type="evidence" value="ECO:0007669"/>
    <property type="project" value="InterPro"/>
</dbReference>
<dbReference type="AlphaFoldDB" id="A0A9D2G664"/>
<evidence type="ECO:0000256" key="2">
    <source>
        <dbReference type="ARBA" id="ARBA00022801"/>
    </source>
</evidence>
<keyword evidence="3" id="KW-0326">Glycosidase</keyword>
<protein>
    <submittedName>
        <fullName evidence="6">Beta-xylosidase</fullName>
    </submittedName>
</protein>
<dbReference type="InterPro" id="IPR051923">
    <property type="entry name" value="Glycosyl_Hydrolase_39"/>
</dbReference>
<evidence type="ECO:0000256" key="1">
    <source>
        <dbReference type="ARBA" id="ARBA00008875"/>
    </source>
</evidence>
<dbReference type="InterPro" id="IPR017853">
    <property type="entry name" value="GH"/>
</dbReference>
<dbReference type="PANTHER" id="PTHR12631:SF10">
    <property type="entry name" value="BETA-XYLOSIDASE-LIKE PROTEIN-RELATED"/>
    <property type="match status" value="1"/>
</dbReference>
<comment type="caution">
    <text evidence="6">The sequence shown here is derived from an EMBL/GenBank/DDBJ whole genome shotgun (WGS) entry which is preliminary data.</text>
</comment>
<name>A0A9D2G664_9FIRM</name>
<gene>
    <name evidence="6" type="ORF">H9964_05230</name>
</gene>
<dbReference type="Gene3D" id="3.20.20.80">
    <property type="entry name" value="Glycosidases"/>
    <property type="match status" value="1"/>
</dbReference>
<dbReference type="InterPro" id="IPR000514">
    <property type="entry name" value="Glyco_hydro_39"/>
</dbReference>
<evidence type="ECO:0000256" key="3">
    <source>
        <dbReference type="ARBA" id="ARBA00023295"/>
    </source>
</evidence>
<dbReference type="Gene3D" id="2.60.40.1500">
    <property type="entry name" value="Glycosyl hydrolase domain, family 39"/>
    <property type="match status" value="1"/>
</dbReference>
<dbReference type="SUPFAM" id="SSF51445">
    <property type="entry name" value="(Trans)glycosidases"/>
    <property type="match status" value="1"/>
</dbReference>
<dbReference type="PRINTS" id="PR00745">
    <property type="entry name" value="GLHYDRLASE39"/>
</dbReference>
<evidence type="ECO:0000259" key="5">
    <source>
        <dbReference type="Pfam" id="PF01229"/>
    </source>
</evidence>
<dbReference type="Pfam" id="PF01229">
    <property type="entry name" value="Glyco_hydro_39"/>
    <property type="match status" value="2"/>
</dbReference>
<proteinExistence type="inferred from homology"/>
<dbReference type="PANTHER" id="PTHR12631">
    <property type="entry name" value="ALPHA-L-IDURONIDASE"/>
    <property type="match status" value="1"/>
</dbReference>
<dbReference type="InterPro" id="IPR049165">
    <property type="entry name" value="GH39_as"/>
</dbReference>
<dbReference type="EMBL" id="DXBB01000073">
    <property type="protein sequence ID" value="HIZ72961.1"/>
    <property type="molecule type" value="Genomic_DNA"/>
</dbReference>
<comment type="similarity">
    <text evidence="1">Belongs to the glycosyl hydrolase 39 family.</text>
</comment>
<feature type="active site" description="Proton donor" evidence="4">
    <location>
        <position position="159"/>
    </location>
</feature>
<dbReference type="Proteomes" id="UP000824102">
    <property type="component" value="Unassembled WGS sequence"/>
</dbReference>
<evidence type="ECO:0000256" key="4">
    <source>
        <dbReference type="PIRSR" id="PIRSR600514-1"/>
    </source>
</evidence>
<organism evidence="6 7">
    <name type="scientific">Candidatus Gallimonas intestinavium</name>
    <dbReference type="NCBI Taxonomy" id="2838603"/>
    <lineage>
        <taxon>Bacteria</taxon>
        <taxon>Bacillati</taxon>
        <taxon>Bacillota</taxon>
        <taxon>Clostridia</taxon>
        <taxon>Candidatus Gallimonas</taxon>
    </lineage>
</organism>
<evidence type="ECO:0000313" key="6">
    <source>
        <dbReference type="EMBL" id="HIZ72961.1"/>
    </source>
</evidence>
<reference evidence="6" key="1">
    <citation type="journal article" date="2021" name="PeerJ">
        <title>Extensive microbial diversity within the chicken gut microbiome revealed by metagenomics and culture.</title>
        <authorList>
            <person name="Gilroy R."/>
            <person name="Ravi A."/>
            <person name="Getino M."/>
            <person name="Pursley I."/>
            <person name="Horton D.L."/>
            <person name="Alikhan N.F."/>
            <person name="Baker D."/>
            <person name="Gharbi K."/>
            <person name="Hall N."/>
            <person name="Watson M."/>
            <person name="Adriaenssens E.M."/>
            <person name="Foster-Nyarko E."/>
            <person name="Jarju S."/>
            <person name="Secka A."/>
            <person name="Antonio M."/>
            <person name="Oren A."/>
            <person name="Chaudhuri R.R."/>
            <person name="La Ragione R."/>
            <person name="Hildebrand F."/>
            <person name="Pallen M.J."/>
        </authorList>
    </citation>
    <scope>NUCLEOTIDE SEQUENCE</scope>
    <source>
        <strain evidence="6">ChiW7-2402</strain>
    </source>
</reference>
<dbReference type="PROSITE" id="PS01027">
    <property type="entry name" value="GLYCOSYL_HYDROL_F39"/>
    <property type="match status" value="1"/>
</dbReference>
<dbReference type="InterPro" id="IPR049166">
    <property type="entry name" value="GH39_cat"/>
</dbReference>
<feature type="domain" description="Glycosyl hydrolases family 39 N-terminal catalytic" evidence="5">
    <location>
        <begin position="285"/>
        <end position="483"/>
    </location>
</feature>
<evidence type="ECO:0000313" key="7">
    <source>
        <dbReference type="Proteomes" id="UP000824102"/>
    </source>
</evidence>
<accession>A0A9D2G664</accession>
<keyword evidence="2" id="KW-0378">Hydrolase</keyword>
<dbReference type="GO" id="GO:0005975">
    <property type="term" value="P:carbohydrate metabolic process"/>
    <property type="evidence" value="ECO:0007669"/>
    <property type="project" value="InterPro"/>
</dbReference>
<feature type="domain" description="Glycosyl hydrolases family 39 N-terminal catalytic" evidence="5">
    <location>
        <begin position="10"/>
        <end position="239"/>
    </location>
</feature>
<dbReference type="SUPFAM" id="SSF51011">
    <property type="entry name" value="Glycosyl hydrolase domain"/>
    <property type="match status" value="1"/>
</dbReference>
<reference evidence="6" key="2">
    <citation type="submission" date="2021-04" db="EMBL/GenBank/DDBJ databases">
        <authorList>
            <person name="Gilroy R."/>
        </authorList>
    </citation>
    <scope>NUCLEOTIDE SEQUENCE</scope>
    <source>
        <strain evidence="6">ChiW7-2402</strain>
    </source>
</reference>
<sequence>MKQFIFDLKEKTAPYKKHWEMSVGSCHAALALREDYRRQLREVHRRLGFQYLRFHGLFCDDMSVLSRSLFSSEYLLSFVNIDSIYDFLLSIGMKPFVELGFMPECLKSGNETIFHYKANITPPNDPDRWVWLIKEFISHLIERYGRDEVRTWYFEVWNEPNLDGENGLAGGRFWSGNMQDYYELYRITATAVKEIDPLLRVGGPATSNNAHIPDMIAFCQKNDLPLDFVSTHHYPTDIVLGYGVEDSKNFVKEFNSTDKSDLDKIHELLKHYMTFQADIWEKVDRGVLTEMAKRARSEAGDLPLFYTEWSSLAGLATDGEFGASFIAKTVLDNIGIIDGCSYWTFSDIVEEKSMASMEFHGGFGLATLHGIPKAPYRAFELLHRLPEVRYERVLSDGTVDIYLFPDERDKTLKLVAVNHHSLMHDIREESISLTLQTENATMLQTGDLVRVDKTHANAIETWLKMGSPTYLTEAQLASLHAASCLTREELPLTLKDGTAALTLTLPPQGMALVTLYFAS</sequence>